<evidence type="ECO:0000313" key="1">
    <source>
        <dbReference type="EMBL" id="KAK6942924.1"/>
    </source>
</evidence>
<dbReference type="InterPro" id="IPR000630">
    <property type="entry name" value="Ribosomal_uS8"/>
</dbReference>
<gene>
    <name evidence="1" type="ORF">RJ641_028301</name>
</gene>
<accession>A0AAN8VYZ4</accession>
<comment type="caution">
    <text evidence="1">The sequence shown here is derived from an EMBL/GenBank/DDBJ whole genome shotgun (WGS) entry which is preliminary data.</text>
</comment>
<name>A0AAN8VYZ4_9MAGN</name>
<reference evidence="1 2" key="1">
    <citation type="submission" date="2023-12" db="EMBL/GenBank/DDBJ databases">
        <title>A high-quality genome assembly for Dillenia turbinata (Dilleniales).</title>
        <authorList>
            <person name="Chanderbali A."/>
        </authorList>
    </citation>
    <scope>NUCLEOTIDE SEQUENCE [LARGE SCALE GENOMIC DNA]</scope>
    <source>
        <strain evidence="1">LSX21</strain>
        <tissue evidence="1">Leaf</tissue>
    </source>
</reference>
<organism evidence="1 2">
    <name type="scientific">Dillenia turbinata</name>
    <dbReference type="NCBI Taxonomy" id="194707"/>
    <lineage>
        <taxon>Eukaryota</taxon>
        <taxon>Viridiplantae</taxon>
        <taxon>Streptophyta</taxon>
        <taxon>Embryophyta</taxon>
        <taxon>Tracheophyta</taxon>
        <taxon>Spermatophyta</taxon>
        <taxon>Magnoliopsida</taxon>
        <taxon>eudicotyledons</taxon>
        <taxon>Gunneridae</taxon>
        <taxon>Pentapetalae</taxon>
        <taxon>Dilleniales</taxon>
        <taxon>Dilleniaceae</taxon>
        <taxon>Dillenia</taxon>
    </lineage>
</organism>
<proteinExistence type="predicted"/>
<evidence type="ECO:0000313" key="2">
    <source>
        <dbReference type="Proteomes" id="UP001370490"/>
    </source>
</evidence>
<keyword evidence="2" id="KW-1185">Reference proteome</keyword>
<dbReference type="GO" id="GO:0003735">
    <property type="term" value="F:structural constituent of ribosome"/>
    <property type="evidence" value="ECO:0007669"/>
    <property type="project" value="InterPro"/>
</dbReference>
<dbReference type="Proteomes" id="UP001370490">
    <property type="component" value="Unassembled WGS sequence"/>
</dbReference>
<dbReference type="AlphaFoldDB" id="A0AAN8VYZ4"/>
<dbReference type="GO" id="GO:0005840">
    <property type="term" value="C:ribosome"/>
    <property type="evidence" value="ECO:0007669"/>
    <property type="project" value="InterPro"/>
</dbReference>
<dbReference type="GO" id="GO:0006412">
    <property type="term" value="P:translation"/>
    <property type="evidence" value="ECO:0007669"/>
    <property type="project" value="InterPro"/>
</dbReference>
<dbReference type="Gene3D" id="3.30.1490.10">
    <property type="match status" value="1"/>
</dbReference>
<protein>
    <submittedName>
        <fullName evidence="1">Uncharacterized protein</fullName>
    </submittedName>
</protein>
<dbReference type="PANTHER" id="PTHR11758">
    <property type="entry name" value="40S RIBOSOMAL PROTEIN S15A"/>
    <property type="match status" value="1"/>
</dbReference>
<dbReference type="EMBL" id="JBAMMX010000004">
    <property type="protein sequence ID" value="KAK6942924.1"/>
    <property type="molecule type" value="Genomic_DNA"/>
</dbReference>
<sequence>MRQVMIGPSSKLEYVDVHRAGKIVDGRLNKCGVVSPRFDVDVKEIEPWTARLLPSRKFGYIAPTKSAVEGKMDT</sequence>